<accession>A0ABX8UT24</accession>
<evidence type="ECO:0000313" key="1">
    <source>
        <dbReference type="EMBL" id="QYD70134.1"/>
    </source>
</evidence>
<organism evidence="1 2">
    <name type="scientific">Paraburkholderia edwinii</name>
    <dbReference type="NCBI Taxonomy" id="2861782"/>
    <lineage>
        <taxon>Bacteria</taxon>
        <taxon>Pseudomonadati</taxon>
        <taxon>Pseudomonadota</taxon>
        <taxon>Betaproteobacteria</taxon>
        <taxon>Burkholderiales</taxon>
        <taxon>Burkholderiaceae</taxon>
        <taxon>Paraburkholderia</taxon>
    </lineage>
</organism>
<dbReference type="EMBL" id="CP080095">
    <property type="protein sequence ID" value="QYD70134.1"/>
    <property type="molecule type" value="Genomic_DNA"/>
</dbReference>
<protein>
    <submittedName>
        <fullName evidence="1">Uncharacterized protein</fullName>
    </submittedName>
</protein>
<keyword evidence="2" id="KW-1185">Reference proteome</keyword>
<proteinExistence type="predicted"/>
<dbReference type="RefSeq" id="WP_219799461.1">
    <property type="nucleotide sequence ID" value="NZ_CP080095.1"/>
</dbReference>
<sequence length="53" mass="5829">MGPTAAFLLIVWWSQGVSLFETTDKLTCWEAENAIQSVGAPVDKMVCVPMKEV</sequence>
<evidence type="ECO:0000313" key="2">
    <source>
        <dbReference type="Proteomes" id="UP000826462"/>
    </source>
</evidence>
<reference evidence="1 2" key="1">
    <citation type="submission" date="2021-07" db="EMBL/GenBank/DDBJ databases">
        <title>Paraburkholderia edwinii protects Aspergillus sp. from phenazines by acting as a toxin sponge.</title>
        <authorList>
            <person name="Dahlstrom K.M."/>
            <person name="Newman D.K."/>
        </authorList>
    </citation>
    <scope>NUCLEOTIDE SEQUENCE [LARGE SCALE GENOMIC DNA]</scope>
    <source>
        <strain evidence="1 2">Pe01</strain>
    </source>
</reference>
<gene>
    <name evidence="1" type="ORF">KZJ38_07450</name>
</gene>
<dbReference type="Proteomes" id="UP000826462">
    <property type="component" value="Chromosome 1"/>
</dbReference>
<name>A0ABX8UT24_9BURK</name>